<dbReference type="Proteomes" id="UP001230220">
    <property type="component" value="Unassembled WGS sequence"/>
</dbReference>
<evidence type="ECO:0000259" key="4">
    <source>
        <dbReference type="PROSITE" id="PS01124"/>
    </source>
</evidence>
<evidence type="ECO:0000313" key="6">
    <source>
        <dbReference type="Proteomes" id="UP001230220"/>
    </source>
</evidence>
<dbReference type="SMART" id="SM00342">
    <property type="entry name" value="HTH_ARAC"/>
    <property type="match status" value="1"/>
</dbReference>
<keyword evidence="3" id="KW-0804">Transcription</keyword>
<evidence type="ECO:0000256" key="3">
    <source>
        <dbReference type="ARBA" id="ARBA00023163"/>
    </source>
</evidence>
<evidence type="ECO:0000256" key="1">
    <source>
        <dbReference type="ARBA" id="ARBA00023015"/>
    </source>
</evidence>
<keyword evidence="6" id="KW-1185">Reference proteome</keyword>
<dbReference type="Pfam" id="PF20240">
    <property type="entry name" value="DUF6597"/>
    <property type="match status" value="1"/>
</dbReference>
<gene>
    <name evidence="5" type="ORF">J2S15_002112</name>
</gene>
<keyword evidence="2" id="KW-0238">DNA-binding</keyword>
<dbReference type="EMBL" id="JAUSUR010000003">
    <property type="protein sequence ID" value="MDQ0361365.1"/>
    <property type="molecule type" value="Genomic_DNA"/>
</dbReference>
<sequence length="277" mass="31784">MLKSNRLKHIGKDRVVIDSNDSFAYVLPCDKLQHLISNFTITFPDEIDISDNYTVLPHGSVTLVFFNNATGLHSLLFGPTTQPKVVGDMANKCDIIFIIEFQPAGFFPFSKIKQNDLINEIYSFSFINPVLDFKMKEIFKKTETAEELLTTMEELLLQNIQYNYPVQLASAISLITQKSGMITAEEVSSVVGYSNRQLNRFFNEYLGMSMKAFSRIVRINNSFRLLNNSKESLSVITEKLGYYDVSHFVKDFKIVCGIRPDEYRKNLSDYYSEVSKF</sequence>
<dbReference type="SUPFAM" id="SSF46689">
    <property type="entry name" value="Homeodomain-like"/>
    <property type="match status" value="1"/>
</dbReference>
<dbReference type="Gene3D" id="1.10.10.60">
    <property type="entry name" value="Homeodomain-like"/>
    <property type="match status" value="1"/>
</dbReference>
<accession>A0ABU0E3I1</accession>
<organism evidence="5 6">
    <name type="scientific">Breznakia pachnodae</name>
    <dbReference type="NCBI Taxonomy" id="265178"/>
    <lineage>
        <taxon>Bacteria</taxon>
        <taxon>Bacillati</taxon>
        <taxon>Bacillota</taxon>
        <taxon>Erysipelotrichia</taxon>
        <taxon>Erysipelotrichales</taxon>
        <taxon>Erysipelotrichaceae</taxon>
        <taxon>Breznakia</taxon>
    </lineage>
</organism>
<dbReference type="Pfam" id="PF12833">
    <property type="entry name" value="HTH_18"/>
    <property type="match status" value="1"/>
</dbReference>
<dbReference type="PROSITE" id="PS01124">
    <property type="entry name" value="HTH_ARAC_FAMILY_2"/>
    <property type="match status" value="1"/>
</dbReference>
<name>A0ABU0E3I1_9FIRM</name>
<keyword evidence="1" id="KW-0805">Transcription regulation</keyword>
<dbReference type="PANTHER" id="PTHR43280">
    <property type="entry name" value="ARAC-FAMILY TRANSCRIPTIONAL REGULATOR"/>
    <property type="match status" value="1"/>
</dbReference>
<protein>
    <submittedName>
        <fullName evidence="5">AraC-like DNA-binding protein</fullName>
    </submittedName>
</protein>
<evidence type="ECO:0000256" key="2">
    <source>
        <dbReference type="ARBA" id="ARBA00023125"/>
    </source>
</evidence>
<evidence type="ECO:0000313" key="5">
    <source>
        <dbReference type="EMBL" id="MDQ0361365.1"/>
    </source>
</evidence>
<dbReference type="InterPro" id="IPR009057">
    <property type="entry name" value="Homeodomain-like_sf"/>
</dbReference>
<dbReference type="PANTHER" id="PTHR43280:SF2">
    <property type="entry name" value="HTH-TYPE TRANSCRIPTIONAL REGULATOR EXSA"/>
    <property type="match status" value="1"/>
</dbReference>
<dbReference type="RefSeq" id="WP_307408024.1">
    <property type="nucleotide sequence ID" value="NZ_JAUSUR010000003.1"/>
</dbReference>
<reference evidence="5 6" key="1">
    <citation type="submission" date="2023-07" db="EMBL/GenBank/DDBJ databases">
        <title>Genomic Encyclopedia of Type Strains, Phase IV (KMG-IV): sequencing the most valuable type-strain genomes for metagenomic binning, comparative biology and taxonomic classification.</title>
        <authorList>
            <person name="Goeker M."/>
        </authorList>
    </citation>
    <scope>NUCLEOTIDE SEQUENCE [LARGE SCALE GENOMIC DNA]</scope>
    <source>
        <strain evidence="5 6">DSM 16784</strain>
    </source>
</reference>
<dbReference type="InterPro" id="IPR018060">
    <property type="entry name" value="HTH_AraC"/>
</dbReference>
<proteinExistence type="predicted"/>
<comment type="caution">
    <text evidence="5">The sequence shown here is derived from an EMBL/GenBank/DDBJ whole genome shotgun (WGS) entry which is preliminary data.</text>
</comment>
<feature type="domain" description="HTH araC/xylS-type" evidence="4">
    <location>
        <begin position="166"/>
        <end position="266"/>
    </location>
</feature>
<dbReference type="InterPro" id="IPR046532">
    <property type="entry name" value="DUF6597"/>
</dbReference>